<reference evidence="2" key="1">
    <citation type="journal article" date="2023" name="Mol. Phylogenet. Evol.">
        <title>Genome-scale phylogeny and comparative genomics of the fungal order Sordariales.</title>
        <authorList>
            <person name="Hensen N."/>
            <person name="Bonometti L."/>
            <person name="Westerberg I."/>
            <person name="Brannstrom I.O."/>
            <person name="Guillou S."/>
            <person name="Cros-Aarteil S."/>
            <person name="Calhoun S."/>
            <person name="Haridas S."/>
            <person name="Kuo A."/>
            <person name="Mondo S."/>
            <person name="Pangilinan J."/>
            <person name="Riley R."/>
            <person name="LaButti K."/>
            <person name="Andreopoulos B."/>
            <person name="Lipzen A."/>
            <person name="Chen C."/>
            <person name="Yan M."/>
            <person name="Daum C."/>
            <person name="Ng V."/>
            <person name="Clum A."/>
            <person name="Steindorff A."/>
            <person name="Ohm R.A."/>
            <person name="Martin F."/>
            <person name="Silar P."/>
            <person name="Natvig D.O."/>
            <person name="Lalanne C."/>
            <person name="Gautier V."/>
            <person name="Ament-Velasquez S.L."/>
            <person name="Kruys A."/>
            <person name="Hutchinson M.I."/>
            <person name="Powell A.J."/>
            <person name="Barry K."/>
            <person name="Miller A.N."/>
            <person name="Grigoriev I.V."/>
            <person name="Debuchy R."/>
            <person name="Gladieux P."/>
            <person name="Hiltunen Thoren M."/>
            <person name="Johannesson H."/>
        </authorList>
    </citation>
    <scope>NUCLEOTIDE SEQUENCE</scope>
    <source>
        <strain evidence="2">CBS 359.72</strain>
    </source>
</reference>
<comment type="caution">
    <text evidence="2">The sequence shown here is derived from an EMBL/GenBank/DDBJ whole genome shotgun (WGS) entry which is preliminary data.</text>
</comment>
<proteinExistence type="predicted"/>
<feature type="signal peptide" evidence="1">
    <location>
        <begin position="1"/>
        <end position="19"/>
    </location>
</feature>
<dbReference type="EMBL" id="MU857659">
    <property type="protein sequence ID" value="KAK4247146.1"/>
    <property type="molecule type" value="Genomic_DNA"/>
</dbReference>
<sequence>MRATTILSVIGLMATAAYAAPADESMLENALDKRAGCSNTNAHIACQRACDSVVQEYCRSCGGMSGCVVECQRAHYKTCYRCCDTRCSACA</sequence>
<accession>A0AAN7CSD6</accession>
<gene>
    <name evidence="2" type="ORF">C7999DRAFT_32415</name>
</gene>
<evidence type="ECO:0000313" key="2">
    <source>
        <dbReference type="EMBL" id="KAK4247146.1"/>
    </source>
</evidence>
<evidence type="ECO:0000313" key="3">
    <source>
        <dbReference type="Proteomes" id="UP001303647"/>
    </source>
</evidence>
<dbReference type="AlphaFoldDB" id="A0AAN7CSD6"/>
<keyword evidence="3" id="KW-1185">Reference proteome</keyword>
<keyword evidence="1" id="KW-0732">Signal</keyword>
<dbReference type="Proteomes" id="UP001303647">
    <property type="component" value="Unassembled WGS sequence"/>
</dbReference>
<organism evidence="2 3">
    <name type="scientific">Corynascus novoguineensis</name>
    <dbReference type="NCBI Taxonomy" id="1126955"/>
    <lineage>
        <taxon>Eukaryota</taxon>
        <taxon>Fungi</taxon>
        <taxon>Dikarya</taxon>
        <taxon>Ascomycota</taxon>
        <taxon>Pezizomycotina</taxon>
        <taxon>Sordariomycetes</taxon>
        <taxon>Sordariomycetidae</taxon>
        <taxon>Sordariales</taxon>
        <taxon>Chaetomiaceae</taxon>
        <taxon>Corynascus</taxon>
    </lineage>
</organism>
<name>A0AAN7CSD6_9PEZI</name>
<reference evidence="2" key="2">
    <citation type="submission" date="2023-05" db="EMBL/GenBank/DDBJ databases">
        <authorList>
            <consortium name="Lawrence Berkeley National Laboratory"/>
            <person name="Steindorff A."/>
            <person name="Hensen N."/>
            <person name="Bonometti L."/>
            <person name="Westerberg I."/>
            <person name="Brannstrom I.O."/>
            <person name="Guillou S."/>
            <person name="Cros-Aarteil S."/>
            <person name="Calhoun S."/>
            <person name="Haridas S."/>
            <person name="Kuo A."/>
            <person name="Mondo S."/>
            <person name="Pangilinan J."/>
            <person name="Riley R."/>
            <person name="Labutti K."/>
            <person name="Andreopoulos B."/>
            <person name="Lipzen A."/>
            <person name="Chen C."/>
            <person name="Yanf M."/>
            <person name="Daum C."/>
            <person name="Ng V."/>
            <person name="Clum A."/>
            <person name="Ohm R."/>
            <person name="Martin F."/>
            <person name="Silar P."/>
            <person name="Natvig D."/>
            <person name="Lalanne C."/>
            <person name="Gautier V."/>
            <person name="Ament-Velasquez S.L."/>
            <person name="Kruys A."/>
            <person name="Hutchinson M.I."/>
            <person name="Powell A.J."/>
            <person name="Barry K."/>
            <person name="Miller A.N."/>
            <person name="Grigoriev I.V."/>
            <person name="Debuchy R."/>
            <person name="Gladieux P."/>
            <person name="Thoren M.H."/>
            <person name="Johannesson H."/>
        </authorList>
    </citation>
    <scope>NUCLEOTIDE SEQUENCE</scope>
    <source>
        <strain evidence="2">CBS 359.72</strain>
    </source>
</reference>
<evidence type="ECO:0000256" key="1">
    <source>
        <dbReference type="SAM" id="SignalP"/>
    </source>
</evidence>
<protein>
    <submittedName>
        <fullName evidence="2">Uncharacterized protein</fullName>
    </submittedName>
</protein>
<feature type="chain" id="PRO_5043048346" evidence="1">
    <location>
        <begin position="20"/>
        <end position="91"/>
    </location>
</feature>